<dbReference type="RefSeq" id="WP_302723681.1">
    <property type="nucleotide sequence ID" value="NZ_JAULRU010000675.1"/>
</dbReference>
<keyword evidence="3" id="KW-1185">Reference proteome</keyword>
<protein>
    <submittedName>
        <fullName evidence="2">Serine hydrolase domain-containing protein</fullName>
        <ecNumber evidence="2">3.1.1.103</ecNumber>
    </submittedName>
</protein>
<sequence>MNLDTHEIIKLIEGPQQPNRQGYDGLTIPQIMARHSVPGLSVAVIKDFQLHWAKGYGQADALAGTNVSTETLFQAASISKPVNVMAVLKAVQEGVFSLDDDVNSLLKSFRLPDNPYSNIPITARMLASHTSGLGDGFGFPGYEPGKPLPTIADIITGHSLSNVAKPEFSRTPFEAFKYSGAGSVILQQLLIDIMGEIYPEILQKSVLGPLKMCDSYFEQPLDSARDLNAARAHGSSGEALDVKWRVYPELAAAGLWTTPTDLAKFVIEVQKSILGTSNTVLDQAHAQSMVNPVGVGDYGLGFRILKEGQGWFFEHGGGNWGFRCRLFAHKLKGYGFVMMTNANQGTAVVSAVKERIETLYNWDSIAKPAI</sequence>
<dbReference type="EC" id="3.1.1.103" evidence="2"/>
<dbReference type="InterPro" id="IPR001466">
    <property type="entry name" value="Beta-lactam-related"/>
</dbReference>
<dbReference type="InterPro" id="IPR012338">
    <property type="entry name" value="Beta-lactam/transpept-like"/>
</dbReference>
<comment type="caution">
    <text evidence="2">The sequence shown here is derived from an EMBL/GenBank/DDBJ whole genome shotgun (WGS) entry which is preliminary data.</text>
</comment>
<evidence type="ECO:0000259" key="1">
    <source>
        <dbReference type="Pfam" id="PF00144"/>
    </source>
</evidence>
<feature type="domain" description="Beta-lactamase-related" evidence="1">
    <location>
        <begin position="28"/>
        <end position="347"/>
    </location>
</feature>
<dbReference type="EMBL" id="JAXAFO010000051">
    <property type="protein sequence ID" value="MDX6851351.1"/>
    <property type="molecule type" value="Genomic_DNA"/>
</dbReference>
<dbReference type="SUPFAM" id="SSF56601">
    <property type="entry name" value="beta-lactamase/transpeptidase-like"/>
    <property type="match status" value="1"/>
</dbReference>
<dbReference type="InterPro" id="IPR050491">
    <property type="entry name" value="AmpC-like"/>
</dbReference>
<gene>
    <name evidence="2" type="ORF">SCD92_18390</name>
</gene>
<organism evidence="2 3">
    <name type="scientific">Gilvimarinus gilvus</name>
    <dbReference type="NCBI Taxonomy" id="3058038"/>
    <lineage>
        <taxon>Bacteria</taxon>
        <taxon>Pseudomonadati</taxon>
        <taxon>Pseudomonadota</taxon>
        <taxon>Gammaproteobacteria</taxon>
        <taxon>Cellvibrionales</taxon>
        <taxon>Cellvibrionaceae</taxon>
        <taxon>Gilvimarinus</taxon>
    </lineage>
</organism>
<dbReference type="Gene3D" id="3.40.710.10">
    <property type="entry name" value="DD-peptidase/beta-lactamase superfamily"/>
    <property type="match status" value="1"/>
</dbReference>
<dbReference type="PANTHER" id="PTHR46825">
    <property type="entry name" value="D-ALANYL-D-ALANINE-CARBOXYPEPTIDASE/ENDOPEPTIDASE AMPH"/>
    <property type="match status" value="1"/>
</dbReference>
<reference evidence="2 3" key="1">
    <citation type="submission" date="2023-11" db="EMBL/GenBank/DDBJ databases">
        <title>Gilvimarinus fulvus sp. nov., isolated from the surface of Kelp.</title>
        <authorList>
            <person name="Sun Y.Y."/>
            <person name="Gong Y."/>
            <person name="Du Z.J."/>
        </authorList>
    </citation>
    <scope>NUCLEOTIDE SEQUENCE [LARGE SCALE GENOMIC DNA]</scope>
    <source>
        <strain evidence="2 3">SDUM040013</strain>
    </source>
</reference>
<dbReference type="GO" id="GO:0016787">
    <property type="term" value="F:hydrolase activity"/>
    <property type="evidence" value="ECO:0007669"/>
    <property type="project" value="UniProtKB-KW"/>
</dbReference>
<name>A0ABU4S4K3_9GAMM</name>
<proteinExistence type="predicted"/>
<dbReference type="Pfam" id="PF00144">
    <property type="entry name" value="Beta-lactamase"/>
    <property type="match status" value="1"/>
</dbReference>
<evidence type="ECO:0000313" key="3">
    <source>
        <dbReference type="Proteomes" id="UP001273505"/>
    </source>
</evidence>
<dbReference type="PANTHER" id="PTHR46825:SF9">
    <property type="entry name" value="BETA-LACTAMASE-RELATED DOMAIN-CONTAINING PROTEIN"/>
    <property type="match status" value="1"/>
</dbReference>
<dbReference type="Proteomes" id="UP001273505">
    <property type="component" value="Unassembled WGS sequence"/>
</dbReference>
<keyword evidence="2" id="KW-0378">Hydrolase</keyword>
<evidence type="ECO:0000313" key="2">
    <source>
        <dbReference type="EMBL" id="MDX6851351.1"/>
    </source>
</evidence>
<accession>A0ABU4S4K3</accession>